<sequence>MKGRGRGAGGARPQQRLGDTAQGSGTGEQPAAPSPVYRLVLAGDSGAGKSSFLLRLCRNEFRDDISSTLGVDFQVKQLLVDGEQTTLQIWDTAGQERYRSIARSYFRKAHGVLLLYDISSQSSFLSVRQWIEDIEGAGTALPLMLVGNKSDLRAGLPETAGVCTAQGQRLAMAHNCLFCETSAKDGTNVVEAVLHLAR</sequence>
<dbReference type="PROSITE" id="PS51420">
    <property type="entry name" value="RHO"/>
    <property type="match status" value="1"/>
</dbReference>
<evidence type="ECO:0000313" key="7">
    <source>
        <dbReference type="EMBL" id="OXB62808.1"/>
    </source>
</evidence>
<evidence type="ECO:0000256" key="2">
    <source>
        <dbReference type="ARBA" id="ARBA00022490"/>
    </source>
</evidence>
<evidence type="ECO:0000256" key="6">
    <source>
        <dbReference type="SAM" id="MobiDB-lite"/>
    </source>
</evidence>
<dbReference type="Proteomes" id="UP000198323">
    <property type="component" value="Unassembled WGS sequence"/>
</dbReference>
<dbReference type="InterPro" id="IPR027417">
    <property type="entry name" value="P-loop_NTPase"/>
</dbReference>
<reference evidence="7 8" key="1">
    <citation type="submission" date="2016-07" db="EMBL/GenBank/DDBJ databases">
        <title>Disparate Historic Effective Population Sizes Predicted by Modern Levels of Genome Diversity for the Scaled Quail (Callipepla squamata) and the Northern Bobwhite (Colinus virginianus): Inferences from First and Second Generation Draft Genome Assemblies for Sympatric New World Quail.</title>
        <authorList>
            <person name="Oldeschulte D.L."/>
            <person name="Halley Y.A."/>
            <person name="Bhattarai E.K."/>
            <person name="Brashear W.A."/>
            <person name="Hill J."/>
            <person name="Metz R.P."/>
            <person name="Johnson C.D."/>
            <person name="Rollins D."/>
            <person name="Peterson M.J."/>
            <person name="Bickhart D.M."/>
            <person name="Decker J.E."/>
            <person name="Seabury C.M."/>
        </authorList>
    </citation>
    <scope>NUCLEOTIDE SEQUENCE [LARGE SCALE GENOMIC DNA]</scope>
    <source>
        <strain evidence="7 8">Texas</strain>
        <tissue evidence="7">Leg muscle</tissue>
    </source>
</reference>
<evidence type="ECO:0000256" key="3">
    <source>
        <dbReference type="ARBA" id="ARBA00022741"/>
    </source>
</evidence>
<protein>
    <recommendedName>
        <fullName evidence="9">Small monomeric GTPase</fullName>
    </recommendedName>
</protein>
<evidence type="ECO:0000313" key="8">
    <source>
        <dbReference type="Proteomes" id="UP000198323"/>
    </source>
</evidence>
<feature type="compositionally biased region" description="Gly residues" evidence="6">
    <location>
        <begin position="1"/>
        <end position="10"/>
    </location>
</feature>
<gene>
    <name evidence="7" type="ORF">ASZ78_008026</name>
</gene>
<dbReference type="PROSITE" id="PS51421">
    <property type="entry name" value="RAS"/>
    <property type="match status" value="1"/>
</dbReference>
<evidence type="ECO:0008006" key="9">
    <source>
        <dbReference type="Google" id="ProtNLM"/>
    </source>
</evidence>
<dbReference type="SMART" id="SM00175">
    <property type="entry name" value="RAB"/>
    <property type="match status" value="1"/>
</dbReference>
<dbReference type="Pfam" id="PF00071">
    <property type="entry name" value="Ras"/>
    <property type="match status" value="1"/>
</dbReference>
<dbReference type="PRINTS" id="PR00449">
    <property type="entry name" value="RASTRNSFRMNG"/>
</dbReference>
<dbReference type="Gene3D" id="3.40.50.300">
    <property type="entry name" value="P-loop containing nucleotide triphosphate hydrolases"/>
    <property type="match status" value="1"/>
</dbReference>
<dbReference type="PANTHER" id="PTHR47977">
    <property type="entry name" value="RAS-RELATED PROTEIN RAB"/>
    <property type="match status" value="1"/>
</dbReference>
<comment type="caution">
    <text evidence="7">The sequence shown here is derived from an EMBL/GenBank/DDBJ whole genome shotgun (WGS) entry which is preliminary data.</text>
</comment>
<evidence type="ECO:0000256" key="1">
    <source>
        <dbReference type="ARBA" id="ARBA00004496"/>
    </source>
</evidence>
<keyword evidence="4" id="KW-0175">Coiled coil</keyword>
<organism evidence="7 8">
    <name type="scientific">Callipepla squamata</name>
    <name type="common">Scaled quail</name>
    <dbReference type="NCBI Taxonomy" id="9009"/>
    <lineage>
        <taxon>Eukaryota</taxon>
        <taxon>Metazoa</taxon>
        <taxon>Chordata</taxon>
        <taxon>Craniata</taxon>
        <taxon>Vertebrata</taxon>
        <taxon>Euteleostomi</taxon>
        <taxon>Archelosauria</taxon>
        <taxon>Archosauria</taxon>
        <taxon>Dinosauria</taxon>
        <taxon>Saurischia</taxon>
        <taxon>Theropoda</taxon>
        <taxon>Coelurosauria</taxon>
        <taxon>Aves</taxon>
        <taxon>Neognathae</taxon>
        <taxon>Galloanserae</taxon>
        <taxon>Galliformes</taxon>
        <taxon>Odontophoridae</taxon>
        <taxon>Callipepla</taxon>
    </lineage>
</organism>
<dbReference type="SUPFAM" id="SSF52540">
    <property type="entry name" value="P-loop containing nucleoside triphosphate hydrolases"/>
    <property type="match status" value="1"/>
</dbReference>
<accession>A0A226N5N2</accession>
<keyword evidence="3" id="KW-0547">Nucleotide-binding</keyword>
<dbReference type="OrthoDB" id="9989112at2759"/>
<dbReference type="FunFam" id="3.40.50.300:FF:001348">
    <property type="entry name" value="Ras and EF-hand domain-containing protein"/>
    <property type="match status" value="1"/>
</dbReference>
<feature type="region of interest" description="Disordered" evidence="6">
    <location>
        <begin position="1"/>
        <end position="32"/>
    </location>
</feature>
<evidence type="ECO:0000256" key="4">
    <source>
        <dbReference type="ARBA" id="ARBA00023054"/>
    </source>
</evidence>
<dbReference type="InterPro" id="IPR005225">
    <property type="entry name" value="Small_GTP-bd"/>
</dbReference>
<dbReference type="AlphaFoldDB" id="A0A226N5N2"/>
<comment type="subcellular location">
    <subcellularLocation>
        <location evidence="1">Cytoplasm</location>
    </subcellularLocation>
</comment>
<evidence type="ECO:0000256" key="5">
    <source>
        <dbReference type="ARBA" id="ARBA00023134"/>
    </source>
</evidence>
<dbReference type="InterPro" id="IPR001806">
    <property type="entry name" value="Small_GTPase"/>
</dbReference>
<dbReference type="CDD" id="cd00154">
    <property type="entry name" value="Rab"/>
    <property type="match status" value="1"/>
</dbReference>
<dbReference type="GO" id="GO:0003924">
    <property type="term" value="F:GTPase activity"/>
    <property type="evidence" value="ECO:0007669"/>
    <property type="project" value="InterPro"/>
</dbReference>
<keyword evidence="5" id="KW-0342">GTP-binding</keyword>
<dbReference type="GO" id="GO:0005525">
    <property type="term" value="F:GTP binding"/>
    <property type="evidence" value="ECO:0007669"/>
    <property type="project" value="UniProtKB-KW"/>
</dbReference>
<keyword evidence="8" id="KW-1185">Reference proteome</keyword>
<dbReference type="EMBL" id="MCFN01000198">
    <property type="protein sequence ID" value="OXB62808.1"/>
    <property type="molecule type" value="Genomic_DNA"/>
</dbReference>
<dbReference type="InterPro" id="IPR050227">
    <property type="entry name" value="Rab"/>
</dbReference>
<keyword evidence="2" id="KW-0963">Cytoplasm</keyword>
<dbReference type="SMART" id="SM00173">
    <property type="entry name" value="RAS"/>
    <property type="match status" value="1"/>
</dbReference>
<dbReference type="GO" id="GO:0005737">
    <property type="term" value="C:cytoplasm"/>
    <property type="evidence" value="ECO:0007669"/>
    <property type="project" value="UniProtKB-SubCell"/>
</dbReference>
<dbReference type="STRING" id="9009.A0A226N5N2"/>
<proteinExistence type="predicted"/>
<dbReference type="PROSITE" id="PS51419">
    <property type="entry name" value="RAB"/>
    <property type="match status" value="1"/>
</dbReference>
<dbReference type="NCBIfam" id="TIGR00231">
    <property type="entry name" value="small_GTP"/>
    <property type="match status" value="1"/>
</dbReference>
<name>A0A226N5N2_CALSU</name>
<dbReference type="SMART" id="SM00174">
    <property type="entry name" value="RHO"/>
    <property type="match status" value="1"/>
</dbReference>